<comment type="caution">
    <text evidence="2">The sequence shown here is derived from an EMBL/GenBank/DDBJ whole genome shotgun (WGS) entry which is preliminary data.</text>
</comment>
<dbReference type="InterPro" id="IPR037401">
    <property type="entry name" value="SnoaL-like"/>
</dbReference>
<dbReference type="AlphaFoldDB" id="X1FVH2"/>
<protein>
    <recommendedName>
        <fullName evidence="1">SnoaL-like domain-containing protein</fullName>
    </recommendedName>
</protein>
<sequence>MKQPKPIERWYQCVAESDLSAIENMLAGDAVFQSPAVHAPQRGRAIVAKYLRAAMILFKNPTFRYVDEWFGDRSAVLEFELTVDDIYINGV</sequence>
<proteinExistence type="predicted"/>
<name>X1FVH2_9ZZZZ</name>
<dbReference type="Gene3D" id="3.10.450.50">
    <property type="match status" value="1"/>
</dbReference>
<dbReference type="InterPro" id="IPR032710">
    <property type="entry name" value="NTF2-like_dom_sf"/>
</dbReference>
<organism evidence="2">
    <name type="scientific">marine sediment metagenome</name>
    <dbReference type="NCBI Taxonomy" id="412755"/>
    <lineage>
        <taxon>unclassified sequences</taxon>
        <taxon>metagenomes</taxon>
        <taxon>ecological metagenomes</taxon>
    </lineage>
</organism>
<feature type="domain" description="SnoaL-like" evidence="1">
    <location>
        <begin position="7"/>
        <end position="83"/>
    </location>
</feature>
<feature type="non-terminal residue" evidence="2">
    <location>
        <position position="91"/>
    </location>
</feature>
<accession>X1FVH2</accession>
<gene>
    <name evidence="2" type="ORF">S03H2_22399</name>
</gene>
<dbReference type="SUPFAM" id="SSF54427">
    <property type="entry name" value="NTF2-like"/>
    <property type="match status" value="1"/>
</dbReference>
<reference evidence="2" key="1">
    <citation type="journal article" date="2014" name="Front. Microbiol.">
        <title>High frequency of phylogenetically diverse reductive dehalogenase-homologous genes in deep subseafloor sedimentary metagenomes.</title>
        <authorList>
            <person name="Kawai M."/>
            <person name="Futagami T."/>
            <person name="Toyoda A."/>
            <person name="Takaki Y."/>
            <person name="Nishi S."/>
            <person name="Hori S."/>
            <person name="Arai W."/>
            <person name="Tsubouchi T."/>
            <person name="Morono Y."/>
            <person name="Uchiyama I."/>
            <person name="Ito T."/>
            <person name="Fujiyama A."/>
            <person name="Inagaki F."/>
            <person name="Takami H."/>
        </authorList>
    </citation>
    <scope>NUCLEOTIDE SEQUENCE</scope>
    <source>
        <strain evidence="2">Expedition CK06-06</strain>
    </source>
</reference>
<dbReference type="Pfam" id="PF12680">
    <property type="entry name" value="SnoaL_2"/>
    <property type="match status" value="1"/>
</dbReference>
<evidence type="ECO:0000259" key="1">
    <source>
        <dbReference type="Pfam" id="PF12680"/>
    </source>
</evidence>
<dbReference type="EMBL" id="BARU01012057">
    <property type="protein sequence ID" value="GAH36530.1"/>
    <property type="molecule type" value="Genomic_DNA"/>
</dbReference>
<evidence type="ECO:0000313" key="2">
    <source>
        <dbReference type="EMBL" id="GAH36530.1"/>
    </source>
</evidence>